<comment type="caution">
    <text evidence="2">The sequence shown here is derived from an EMBL/GenBank/DDBJ whole genome shotgun (WGS) entry which is preliminary data.</text>
</comment>
<comment type="similarity">
    <text evidence="1">Belongs to the UPF0231 family.</text>
</comment>
<evidence type="ECO:0000313" key="3">
    <source>
        <dbReference type="Proteomes" id="UP000294832"/>
    </source>
</evidence>
<organism evidence="2 3">
    <name type="scientific">Shewanella fodinae</name>
    <dbReference type="NCBI Taxonomy" id="552357"/>
    <lineage>
        <taxon>Bacteria</taxon>
        <taxon>Pseudomonadati</taxon>
        <taxon>Pseudomonadota</taxon>
        <taxon>Gammaproteobacteria</taxon>
        <taxon>Alteromonadales</taxon>
        <taxon>Shewanellaceae</taxon>
        <taxon>Shewanella</taxon>
    </lineage>
</organism>
<proteinExistence type="inferred from homology"/>
<protein>
    <submittedName>
        <fullName evidence="2">Uncharacterized protein</fullName>
    </submittedName>
</protein>
<accession>A0A4R2F4S3</accession>
<evidence type="ECO:0000256" key="1">
    <source>
        <dbReference type="ARBA" id="ARBA00005367"/>
    </source>
</evidence>
<dbReference type="InterPro" id="IPR008249">
    <property type="entry name" value="UPF0231"/>
</dbReference>
<keyword evidence="3" id="KW-1185">Reference proteome</keyword>
<dbReference type="Pfam" id="PF06062">
    <property type="entry name" value="UPF0231"/>
    <property type="match status" value="1"/>
</dbReference>
<evidence type="ECO:0000313" key="2">
    <source>
        <dbReference type="EMBL" id="TCN81360.1"/>
    </source>
</evidence>
<gene>
    <name evidence="2" type="ORF">EDC91_12414</name>
</gene>
<dbReference type="Proteomes" id="UP000294832">
    <property type="component" value="Unassembled WGS sequence"/>
</dbReference>
<dbReference type="PIRSF" id="PIRSF006287">
    <property type="entry name" value="UCP006287"/>
    <property type="match status" value="1"/>
</dbReference>
<name>A0A4R2F4S3_9GAMM</name>
<dbReference type="EMBL" id="SLWF01000024">
    <property type="protein sequence ID" value="TCN81360.1"/>
    <property type="molecule type" value="Genomic_DNA"/>
</dbReference>
<dbReference type="RefSeq" id="WP_133039793.1">
    <property type="nucleotide sequence ID" value="NZ_SLWF01000024.1"/>
</dbReference>
<dbReference type="AlphaFoldDB" id="A0A4R2F4S3"/>
<sequence>MDYEFRRNPITGLPLAIFNMEHEVLGRWFSEELAEDQTLCEQLHTAIVALQQGKLQEWRWVGHDLTLEMDSEQVRVFANILGDENPVETAEEGLSLYDAESAADCGLEDFQTALNSWCDYLAGH</sequence>
<reference evidence="2 3" key="1">
    <citation type="submission" date="2019-03" db="EMBL/GenBank/DDBJ databases">
        <title>Freshwater and sediment microbial communities from various areas in North America, analyzing microbe dynamics in response to fracking.</title>
        <authorList>
            <person name="Lamendella R."/>
        </authorList>
    </citation>
    <scope>NUCLEOTIDE SEQUENCE [LARGE SCALE GENOMIC DNA]</scope>
    <source>
        <strain evidence="2 3">74A</strain>
    </source>
</reference>
<dbReference type="OrthoDB" id="5739292at2"/>